<name>A0A151TQ30_CAJCA</name>
<dbReference type="Gramene" id="C.cajan_08072.t">
    <property type="protein sequence ID" value="C.cajan_08072.t"/>
    <property type="gene ID" value="C.cajan_08072"/>
</dbReference>
<proteinExistence type="predicted"/>
<dbReference type="AlphaFoldDB" id="A0A151TQ30"/>
<evidence type="ECO:0000313" key="3">
    <source>
        <dbReference type="Proteomes" id="UP000075243"/>
    </source>
</evidence>
<feature type="non-terminal residue" evidence="2">
    <location>
        <position position="1"/>
    </location>
</feature>
<feature type="transmembrane region" description="Helical" evidence="1">
    <location>
        <begin position="12"/>
        <end position="32"/>
    </location>
</feature>
<keyword evidence="1" id="KW-0472">Membrane</keyword>
<evidence type="ECO:0000313" key="2">
    <source>
        <dbReference type="EMBL" id="KYP69131.1"/>
    </source>
</evidence>
<keyword evidence="1" id="KW-1133">Transmembrane helix</keyword>
<dbReference type="OMA" id="GLVFRQH"/>
<protein>
    <submittedName>
        <fullName evidence="2">Uncharacterized protein</fullName>
    </submittedName>
</protein>
<organism evidence="2 3">
    <name type="scientific">Cajanus cajan</name>
    <name type="common">Pigeon pea</name>
    <name type="synonym">Cajanus indicus</name>
    <dbReference type="NCBI Taxonomy" id="3821"/>
    <lineage>
        <taxon>Eukaryota</taxon>
        <taxon>Viridiplantae</taxon>
        <taxon>Streptophyta</taxon>
        <taxon>Embryophyta</taxon>
        <taxon>Tracheophyta</taxon>
        <taxon>Spermatophyta</taxon>
        <taxon>Magnoliopsida</taxon>
        <taxon>eudicotyledons</taxon>
        <taxon>Gunneridae</taxon>
        <taxon>Pentapetalae</taxon>
        <taxon>rosids</taxon>
        <taxon>fabids</taxon>
        <taxon>Fabales</taxon>
        <taxon>Fabaceae</taxon>
        <taxon>Papilionoideae</taxon>
        <taxon>50 kb inversion clade</taxon>
        <taxon>NPAAA clade</taxon>
        <taxon>indigoferoid/millettioid clade</taxon>
        <taxon>Phaseoleae</taxon>
        <taxon>Cajanus</taxon>
    </lineage>
</organism>
<dbReference type="EMBL" id="CM003605">
    <property type="protein sequence ID" value="KYP69131.1"/>
    <property type="molecule type" value="Genomic_DNA"/>
</dbReference>
<keyword evidence="3" id="KW-1185">Reference proteome</keyword>
<keyword evidence="1" id="KW-0812">Transmembrane</keyword>
<reference evidence="2 3" key="1">
    <citation type="journal article" date="2012" name="Nat. Biotechnol.">
        <title>Draft genome sequence of pigeonpea (Cajanus cajan), an orphan legume crop of resource-poor farmers.</title>
        <authorList>
            <person name="Varshney R.K."/>
            <person name="Chen W."/>
            <person name="Li Y."/>
            <person name="Bharti A.K."/>
            <person name="Saxena R.K."/>
            <person name="Schlueter J.A."/>
            <person name="Donoghue M.T."/>
            <person name="Azam S."/>
            <person name="Fan G."/>
            <person name="Whaley A.M."/>
            <person name="Farmer A.D."/>
            <person name="Sheridan J."/>
            <person name="Iwata A."/>
            <person name="Tuteja R."/>
            <person name="Penmetsa R.V."/>
            <person name="Wu W."/>
            <person name="Upadhyaya H.D."/>
            <person name="Yang S.P."/>
            <person name="Shah T."/>
            <person name="Saxena K.B."/>
            <person name="Michael T."/>
            <person name="McCombie W.R."/>
            <person name="Yang B."/>
            <person name="Zhang G."/>
            <person name="Yang H."/>
            <person name="Wang J."/>
            <person name="Spillane C."/>
            <person name="Cook D.R."/>
            <person name="May G.D."/>
            <person name="Xu X."/>
            <person name="Jackson S.A."/>
        </authorList>
    </citation>
    <scope>NUCLEOTIDE SEQUENCE [LARGE SCALE GENOMIC DNA]</scope>
    <source>
        <strain evidence="3">cv. Asha</strain>
    </source>
</reference>
<evidence type="ECO:0000256" key="1">
    <source>
        <dbReference type="SAM" id="Phobius"/>
    </source>
</evidence>
<dbReference type="Proteomes" id="UP000075243">
    <property type="component" value="Chromosome 3"/>
</dbReference>
<accession>A0A151TQ30</accession>
<sequence length="278" mass="29029">LIKKVKMKKKNLFGIGVGGSGVTIPLAVNGGVSATADSIHLPLVIKGDGNLHSPVGQVLIVVSKKHNLVVVREVTVGDGDSGGPHDGVDQAVRAVREGAMVDPDLPGAEDGNPVAVRFPSPADVRGAGADVGVPGGGAVVHVDVVDDDVRHVLERDAPVPAHLHVGAAPVHRLEAVEDQLVLQRDRHVAAEHDPQRLVLDHRVPERPRNGVRRVSVGGVRHHVDLAALAAEGVAPEPHAAVRQLLPVRRPVRVAPPAVVDGVSGQTRGLVFRQHLSSP</sequence>
<gene>
    <name evidence="2" type="ORF">KK1_008314</name>
</gene>